<comment type="caution">
    <text evidence="1">The sequence shown here is derived from an EMBL/GenBank/DDBJ whole genome shotgun (WGS) entry which is preliminary data.</text>
</comment>
<dbReference type="RefSeq" id="WP_165898967.1">
    <property type="nucleotide sequence ID" value="NZ_DAIMLW010000018.1"/>
</dbReference>
<dbReference type="Pfam" id="PF03698">
    <property type="entry name" value="UPF0180"/>
    <property type="match status" value="1"/>
</dbReference>
<dbReference type="EMBL" id="SLUI01000015">
    <property type="protein sequence ID" value="TCL34454.1"/>
    <property type="molecule type" value="Genomic_DNA"/>
</dbReference>
<dbReference type="AlphaFoldDB" id="A0A4R1PUL9"/>
<proteinExistence type="predicted"/>
<accession>A0A4R1PUL9</accession>
<organism evidence="1 2">
    <name type="scientific">Anaerospora hongkongensis</name>
    <dbReference type="NCBI Taxonomy" id="244830"/>
    <lineage>
        <taxon>Bacteria</taxon>
        <taxon>Bacillati</taxon>
        <taxon>Bacillota</taxon>
        <taxon>Negativicutes</taxon>
        <taxon>Selenomonadales</taxon>
        <taxon>Sporomusaceae</taxon>
        <taxon>Anaerospora</taxon>
    </lineage>
</organism>
<evidence type="ECO:0000313" key="2">
    <source>
        <dbReference type="Proteomes" id="UP000295063"/>
    </source>
</evidence>
<sequence>MRLVSVETGLDDIKAHLNTCGCEVIDMAECVRPVQAVIFSGMAAAAAKSYRAAGSTVLVNAAGKTPQQVADALNEQLS</sequence>
<name>A0A4R1PUL9_9FIRM</name>
<gene>
    <name evidence="1" type="ORF">EV210_11538</name>
</gene>
<dbReference type="Proteomes" id="UP000295063">
    <property type="component" value="Unassembled WGS sequence"/>
</dbReference>
<dbReference type="InterPro" id="IPR005370">
    <property type="entry name" value="UPF0180"/>
</dbReference>
<evidence type="ECO:0000313" key="1">
    <source>
        <dbReference type="EMBL" id="TCL34454.1"/>
    </source>
</evidence>
<keyword evidence="2" id="KW-1185">Reference proteome</keyword>
<protein>
    <submittedName>
        <fullName evidence="1">Uncharacterized protein UPF0180</fullName>
    </submittedName>
</protein>
<reference evidence="1 2" key="1">
    <citation type="submission" date="2019-03" db="EMBL/GenBank/DDBJ databases">
        <title>Genomic Encyclopedia of Type Strains, Phase IV (KMG-IV): sequencing the most valuable type-strain genomes for metagenomic binning, comparative biology and taxonomic classification.</title>
        <authorList>
            <person name="Goeker M."/>
        </authorList>
    </citation>
    <scope>NUCLEOTIDE SEQUENCE [LARGE SCALE GENOMIC DNA]</scope>
    <source>
        <strain evidence="1 2">DSM 15969</strain>
    </source>
</reference>